<evidence type="ECO:0000313" key="2">
    <source>
        <dbReference type="EMBL" id="KGF46327.1"/>
    </source>
</evidence>
<sequence length="621" mass="68142">MNKKTVARQQITIADVHDGEKGAKGDTGARGANGSNGAAAEFYRLQPRTEKAIVASDNVLRVNLEYTIEHVKGAHIRVETGDALGYHLIAWTNQGVFLTMTAGRDNSGTYQMANYSKAKDRPDFINVELRNSANKTLDRRTVQITMEAASFVNVIGDVRETVSQHGRNISKIEQKADGISLKVEGMKNGVRNLLKGGRLNVTSSQYGFGAEKIEDRWVKLKPDTDYTLTVCGRISGNAKANGQHLRVYLFNHSDTDSTKEWTWASVVQIGTEEDSVESIVVHTPSAGDGRRPTDDRYLVLCYPYPNQEQGKNGEVTVNWVVITEGTQAAASWIPAEGEDVYTQMSKAGMEFKGGEITLTADRTKIRNNKGEDIAVFNEDGTIDARRILMRCRFGNIAFGDVDGYPNLIITNILGQPQVMINHRGIVDKYGVDMKLINASSYFISKRDEIAYLGVNIIVKITNRGFQQKTYGGGDIKLTAYIKEAQKYKTLQLGESYTGNNPAITAATTPITLKIGETGRMVYGGLFEIGSTSGGAFVVQKLSYSVRAEYYDTVVTKSYVSELGEKNFGDYNIVGIDDLSDGDEPPSVIPPSDGDEPPFVIPPGVIPPGVTPPPHRPHRDKF</sequence>
<organism evidence="2 3">
    <name type="scientific">Prevotella melaninogenica DNF00666</name>
    <dbReference type="NCBI Taxonomy" id="1401073"/>
    <lineage>
        <taxon>Bacteria</taxon>
        <taxon>Pseudomonadati</taxon>
        <taxon>Bacteroidota</taxon>
        <taxon>Bacteroidia</taxon>
        <taxon>Bacteroidales</taxon>
        <taxon>Prevotellaceae</taxon>
        <taxon>Prevotella</taxon>
    </lineage>
</organism>
<dbReference type="EMBL" id="JRNS01000410">
    <property type="protein sequence ID" value="KGF46327.1"/>
    <property type="molecule type" value="Genomic_DNA"/>
</dbReference>
<protein>
    <submittedName>
        <fullName evidence="2">Uncharacterized protein</fullName>
    </submittedName>
</protein>
<feature type="compositionally biased region" description="Pro residues" evidence="1">
    <location>
        <begin position="598"/>
        <end position="613"/>
    </location>
</feature>
<dbReference type="Proteomes" id="UP000029578">
    <property type="component" value="Unassembled WGS sequence"/>
</dbReference>
<evidence type="ECO:0000313" key="3">
    <source>
        <dbReference type="Proteomes" id="UP000029578"/>
    </source>
</evidence>
<evidence type="ECO:0000256" key="1">
    <source>
        <dbReference type="SAM" id="MobiDB-lite"/>
    </source>
</evidence>
<name>A0A096BUD7_9BACT</name>
<proteinExistence type="predicted"/>
<accession>A0A096BUD7</accession>
<reference evidence="2 3" key="1">
    <citation type="submission" date="2014-07" db="EMBL/GenBank/DDBJ databases">
        <authorList>
            <person name="McCorrison J."/>
            <person name="Sanka R."/>
            <person name="Torralba M."/>
            <person name="Gillis M."/>
            <person name="Haft D.H."/>
            <person name="Methe B."/>
            <person name="Sutton G."/>
            <person name="Nelson K.E."/>
        </authorList>
    </citation>
    <scope>NUCLEOTIDE SEQUENCE [LARGE SCALE GENOMIC DNA]</scope>
    <source>
        <strain evidence="2 3">DNF00666</strain>
    </source>
</reference>
<comment type="caution">
    <text evidence="2">The sequence shown here is derived from an EMBL/GenBank/DDBJ whole genome shotgun (WGS) entry which is preliminary data.</text>
</comment>
<feature type="compositionally biased region" description="Basic and acidic residues" evidence="1">
    <location>
        <begin position="15"/>
        <end position="24"/>
    </location>
</feature>
<gene>
    <name evidence="2" type="ORF">HMPREF0661_08240</name>
</gene>
<dbReference type="AlphaFoldDB" id="A0A096BUD7"/>
<dbReference type="RefSeq" id="WP_036865479.1">
    <property type="nucleotide sequence ID" value="NZ_JRNS01000410.1"/>
</dbReference>
<feature type="region of interest" description="Disordered" evidence="1">
    <location>
        <begin position="1"/>
        <end position="33"/>
    </location>
</feature>
<feature type="region of interest" description="Disordered" evidence="1">
    <location>
        <begin position="578"/>
        <end position="621"/>
    </location>
</feature>